<dbReference type="Gene3D" id="3.10.129.10">
    <property type="entry name" value="Hotdog Thioesterase"/>
    <property type="match status" value="1"/>
</dbReference>
<dbReference type="PANTHER" id="PTHR31793">
    <property type="entry name" value="4-HYDROXYBENZOYL-COA THIOESTERASE FAMILY MEMBER"/>
    <property type="match status" value="1"/>
</dbReference>
<gene>
    <name evidence="1" type="ORF">Tdes44962_MAKER04344</name>
</gene>
<organism evidence="1 2">
    <name type="scientific">Teratosphaeria destructans</name>
    <dbReference type="NCBI Taxonomy" id="418781"/>
    <lineage>
        <taxon>Eukaryota</taxon>
        <taxon>Fungi</taxon>
        <taxon>Dikarya</taxon>
        <taxon>Ascomycota</taxon>
        <taxon>Pezizomycotina</taxon>
        <taxon>Dothideomycetes</taxon>
        <taxon>Dothideomycetidae</taxon>
        <taxon>Mycosphaerellales</taxon>
        <taxon>Teratosphaeriaceae</taxon>
        <taxon>Teratosphaeria</taxon>
    </lineage>
</organism>
<proteinExistence type="predicted"/>
<dbReference type="GO" id="GO:0047617">
    <property type="term" value="F:fatty acyl-CoA hydrolase activity"/>
    <property type="evidence" value="ECO:0007669"/>
    <property type="project" value="TreeGrafter"/>
</dbReference>
<dbReference type="Pfam" id="PF13279">
    <property type="entry name" value="4HBT_2"/>
    <property type="match status" value="1"/>
</dbReference>
<dbReference type="PANTHER" id="PTHR31793:SF39">
    <property type="entry name" value="THIOESTERASE_THIOL ESTER DEHYDRASE-ISOMERASE"/>
    <property type="match status" value="1"/>
</dbReference>
<sequence length="289" mass="32612">MPRLHVLPAVVRAAQARPASFQFAAGSARHQSTNAKTSSQPLSTATLSPRWLSDVKQRIGKCITFGLKPQQVSEASTIIQEISRDWRELSAGGEGFLTGPDRRGLYKQEIVWGEMDSMGHVNNVMYMRYAESGRVNWTRRLAVLDPENGATWRNLLNPTGVGLILKSITTEFKFPMVWPDKISVYHKLRSEPTPGTESFILDVIIMSERHQRPAARCIEDVVVYDYQIGKKTPLKPFMLDVFKETWRLQQEAKAVNSQRVSRLLDRVRQLETDSWDRADAVEDLGGAGS</sequence>
<reference evidence="1 2" key="1">
    <citation type="journal article" date="2018" name="IMA Fungus">
        <title>IMA Genome-F 10: Nine draft genome sequences of Claviceps purpurea s.lat., including C. arundinis, C. humidiphila, and C. cf. spartinae, pseudomolecules for the pitch canker pathogen Fusarium circinatum, draft genome of Davidsoniella eucalypti, Grosmannia galeiformis, Quambalaria eucalypti, and Teratosphaeria destructans.</title>
        <authorList>
            <person name="Wingfield B.D."/>
            <person name="Liu M."/>
            <person name="Nguyen H.D."/>
            <person name="Lane F.A."/>
            <person name="Morgan S.W."/>
            <person name="De Vos L."/>
            <person name="Wilken P.M."/>
            <person name="Duong T.A."/>
            <person name="Aylward J."/>
            <person name="Coetzee M.P."/>
            <person name="Dadej K."/>
            <person name="De Beer Z.W."/>
            <person name="Findlay W."/>
            <person name="Havenga M."/>
            <person name="Kolarik M."/>
            <person name="Menzies J.G."/>
            <person name="Naidoo K."/>
            <person name="Pochopski O."/>
            <person name="Shoukouhi P."/>
            <person name="Santana Q.C."/>
            <person name="Seifert K.A."/>
            <person name="Soal N."/>
            <person name="Steenkamp E.T."/>
            <person name="Tatham C.T."/>
            <person name="van der Nest M.A."/>
            <person name="Wingfield M.J."/>
        </authorList>
    </citation>
    <scope>NUCLEOTIDE SEQUENCE [LARGE SCALE GENOMIC DNA]</scope>
    <source>
        <strain evidence="1">CMW44962</strain>
    </source>
</reference>
<dbReference type="SUPFAM" id="SSF54637">
    <property type="entry name" value="Thioesterase/thiol ester dehydrase-isomerase"/>
    <property type="match status" value="1"/>
</dbReference>
<dbReference type="AlphaFoldDB" id="A0A9W7SMS0"/>
<comment type="caution">
    <text evidence="1">The sequence shown here is derived from an EMBL/GenBank/DDBJ whole genome shotgun (WGS) entry which is preliminary data.</text>
</comment>
<name>A0A9W7SMS0_9PEZI</name>
<evidence type="ECO:0000313" key="1">
    <source>
        <dbReference type="EMBL" id="KAH9824524.1"/>
    </source>
</evidence>
<keyword evidence="2" id="KW-1185">Reference proteome</keyword>
<evidence type="ECO:0000313" key="2">
    <source>
        <dbReference type="Proteomes" id="UP001138500"/>
    </source>
</evidence>
<dbReference type="EMBL" id="RIBY02002145">
    <property type="protein sequence ID" value="KAH9824524.1"/>
    <property type="molecule type" value="Genomic_DNA"/>
</dbReference>
<dbReference type="InterPro" id="IPR029069">
    <property type="entry name" value="HotDog_dom_sf"/>
</dbReference>
<protein>
    <submittedName>
        <fullName evidence="1">Thioesterase-like superfamily</fullName>
    </submittedName>
</protein>
<dbReference type="Proteomes" id="UP001138500">
    <property type="component" value="Unassembled WGS sequence"/>
</dbReference>
<accession>A0A9W7SMS0</accession>
<reference evidence="1 2" key="2">
    <citation type="journal article" date="2021" name="Curr. Genet.">
        <title>Genetic response to nitrogen starvation in the aggressive Eucalyptus foliar pathogen Teratosphaeria destructans.</title>
        <authorList>
            <person name="Havenga M."/>
            <person name="Wingfield B.D."/>
            <person name="Wingfield M.J."/>
            <person name="Dreyer L.L."/>
            <person name="Roets F."/>
            <person name="Aylward J."/>
        </authorList>
    </citation>
    <scope>NUCLEOTIDE SEQUENCE [LARGE SCALE GENOMIC DNA]</scope>
    <source>
        <strain evidence="1">CMW44962</strain>
    </source>
</reference>
<dbReference type="InterPro" id="IPR050563">
    <property type="entry name" value="4-hydroxybenzoyl-CoA_TE"/>
</dbReference>
<dbReference type="CDD" id="cd00586">
    <property type="entry name" value="4HBT"/>
    <property type="match status" value="1"/>
</dbReference>
<dbReference type="OrthoDB" id="5538558at2759"/>